<evidence type="ECO:0000313" key="3">
    <source>
        <dbReference type="Proteomes" id="UP000823941"/>
    </source>
</evidence>
<dbReference type="EMBL" id="JAHIBW010000012">
    <property type="protein sequence ID" value="KAG7306379.1"/>
    <property type="molecule type" value="Genomic_DNA"/>
</dbReference>
<feature type="signal peptide" evidence="1">
    <location>
        <begin position="1"/>
        <end position="16"/>
    </location>
</feature>
<accession>A0ABQ7QMW9</accession>
<protein>
    <submittedName>
        <fullName evidence="2">Uncharacterized protein</fullName>
    </submittedName>
</protein>
<comment type="caution">
    <text evidence="2">The sequence shown here is derived from an EMBL/GenBank/DDBJ whole genome shotgun (WGS) entry which is preliminary data.</text>
</comment>
<name>A0ABQ7QMW9_PLUXY</name>
<sequence>MLALVALAACTGLAHAHDNSSSFSRDALDRTLSFVFGEQDARWPRRVASCARALGPAKCLNAFSVWRADNAVEAYRSYGGYRGAVVEELDRFPWEDYANVTEEALGEDLSEAAARLLQLRPLRTSLLPGYRLQLNVKDDALNVDVYKSKRQIICYRKQLTERKWCRTEKIQKISAGGW</sequence>
<dbReference type="Proteomes" id="UP000823941">
    <property type="component" value="Chromosome 12"/>
</dbReference>
<proteinExistence type="predicted"/>
<gene>
    <name evidence="2" type="ORF">JYU34_009005</name>
</gene>
<keyword evidence="3" id="KW-1185">Reference proteome</keyword>
<feature type="chain" id="PRO_5046104339" evidence="1">
    <location>
        <begin position="17"/>
        <end position="178"/>
    </location>
</feature>
<evidence type="ECO:0000256" key="1">
    <source>
        <dbReference type="SAM" id="SignalP"/>
    </source>
</evidence>
<evidence type="ECO:0000313" key="2">
    <source>
        <dbReference type="EMBL" id="KAG7306379.1"/>
    </source>
</evidence>
<reference evidence="2 3" key="1">
    <citation type="submission" date="2021-06" db="EMBL/GenBank/DDBJ databases">
        <title>A haploid diamondback moth (Plutella xylostella L.) genome assembly resolves 31 chromosomes and identifies a diamide resistance mutation.</title>
        <authorList>
            <person name="Ward C.M."/>
            <person name="Perry K.D."/>
            <person name="Baker G."/>
            <person name="Powis K."/>
            <person name="Heckel D.G."/>
            <person name="Baxter S.W."/>
        </authorList>
    </citation>
    <scope>NUCLEOTIDE SEQUENCE [LARGE SCALE GENOMIC DNA]</scope>
    <source>
        <strain evidence="2 3">LV</strain>
        <tissue evidence="2">Single pupa</tissue>
    </source>
</reference>
<organism evidence="2 3">
    <name type="scientific">Plutella xylostella</name>
    <name type="common">Diamondback moth</name>
    <name type="synonym">Plutella maculipennis</name>
    <dbReference type="NCBI Taxonomy" id="51655"/>
    <lineage>
        <taxon>Eukaryota</taxon>
        <taxon>Metazoa</taxon>
        <taxon>Ecdysozoa</taxon>
        <taxon>Arthropoda</taxon>
        <taxon>Hexapoda</taxon>
        <taxon>Insecta</taxon>
        <taxon>Pterygota</taxon>
        <taxon>Neoptera</taxon>
        <taxon>Endopterygota</taxon>
        <taxon>Lepidoptera</taxon>
        <taxon>Glossata</taxon>
        <taxon>Ditrysia</taxon>
        <taxon>Yponomeutoidea</taxon>
        <taxon>Plutellidae</taxon>
        <taxon>Plutella</taxon>
    </lineage>
</organism>
<keyword evidence="1" id="KW-0732">Signal</keyword>